<dbReference type="AlphaFoldDB" id="A0AA40T1D6"/>
<dbReference type="Proteomes" id="UP001165986">
    <property type="component" value="Unassembled WGS sequence"/>
</dbReference>
<dbReference type="SUPFAM" id="SSF50494">
    <property type="entry name" value="Trypsin-like serine proteases"/>
    <property type="match status" value="1"/>
</dbReference>
<dbReference type="RefSeq" id="WP_191759985.1">
    <property type="nucleotide sequence ID" value="NZ_VJXY01000031.1"/>
</dbReference>
<dbReference type="EC" id="3.4.21.-" evidence="6"/>
<evidence type="ECO:0000256" key="3">
    <source>
        <dbReference type="ARBA" id="ARBA00022729"/>
    </source>
</evidence>
<reference evidence="8" key="1">
    <citation type="submission" date="2019-07" db="EMBL/GenBank/DDBJ databases">
        <title>Toxilogical consequences of a new and cryptic species of cyanobacteria (Komarekiella delphini-convector) recovered from the epidermis of a bottlenose dolphin and 1500 ft. in the air.</title>
        <authorList>
            <person name="Brown A.O."/>
            <person name="Dvorak P."/>
            <person name="Villanueva C.D."/>
            <person name="Foss A.J."/>
            <person name="Garvey A.D."/>
            <person name="Gibson Q.A."/>
            <person name="Johansen J.R."/>
            <person name="Casamatta D.A."/>
        </authorList>
    </citation>
    <scope>NUCLEOTIDE SEQUENCE</scope>
    <source>
        <strain evidence="8">SJRDD-AB1</strain>
    </source>
</reference>
<dbReference type="InterPro" id="IPR043504">
    <property type="entry name" value="Peptidase_S1_PA_chymotrypsin"/>
</dbReference>
<dbReference type="InterPro" id="IPR009003">
    <property type="entry name" value="Peptidase_S1_PA"/>
</dbReference>
<dbReference type="InterPro" id="IPR008256">
    <property type="entry name" value="Peptidase_S1B"/>
</dbReference>
<feature type="domain" description="Peptidase S1" evidence="7">
    <location>
        <begin position="72"/>
        <end position="303"/>
    </location>
</feature>
<dbReference type="GO" id="GO:0004252">
    <property type="term" value="F:serine-type endopeptidase activity"/>
    <property type="evidence" value="ECO:0007669"/>
    <property type="project" value="InterPro"/>
</dbReference>
<comment type="similarity">
    <text evidence="1 6">Belongs to the peptidase S1B family.</text>
</comment>
<dbReference type="Gene3D" id="2.40.10.10">
    <property type="entry name" value="Trypsin-like serine proteases"/>
    <property type="match status" value="2"/>
</dbReference>
<keyword evidence="2 6" id="KW-0645">Protease</keyword>
<keyword evidence="9" id="KW-1185">Reference proteome</keyword>
<sequence>MKRQFIFLGVSGFLGLMILGIWASVEAESQPVPPKFSIIKNVAEFNLVIDKKPISASDVKAIDELPDPRRIILGGDDRIPMTSRKNPWSAVGKIEMLDANGNGYSCTGTLISENEVLTNAHCIVNPETRKAYQRITFLPNLINGVLRDQNDIAYGTHVAIGTNFPTETLKDFVDDWAVVKLNKPLGKKYGHLKLKSIPSFDLVGDTEQFALVGYSGDFPNPKKEGFEKLTAGESMTAGVHLGCSILRQKDNLLYHNCDTTKGASGGAIIGQIGSDYYVFGLHSGSNKVNGLLLNRAVNISRIR</sequence>
<protein>
    <recommendedName>
        <fullName evidence="6">Serine protease</fullName>
        <ecNumber evidence="6">3.4.21.-</ecNumber>
    </recommendedName>
</protein>
<evidence type="ECO:0000313" key="8">
    <source>
        <dbReference type="EMBL" id="MBD6618787.1"/>
    </source>
</evidence>
<evidence type="ECO:0000256" key="4">
    <source>
        <dbReference type="ARBA" id="ARBA00022801"/>
    </source>
</evidence>
<dbReference type="EMBL" id="VJXY01000031">
    <property type="protein sequence ID" value="MBD6618787.1"/>
    <property type="molecule type" value="Genomic_DNA"/>
</dbReference>
<dbReference type="Pfam" id="PF00089">
    <property type="entry name" value="Trypsin"/>
    <property type="match status" value="1"/>
</dbReference>
<dbReference type="PANTHER" id="PTHR15462:SF8">
    <property type="entry name" value="SERINE PROTEASE"/>
    <property type="match status" value="1"/>
</dbReference>
<dbReference type="PANTHER" id="PTHR15462">
    <property type="entry name" value="SERINE PROTEASE"/>
    <property type="match status" value="1"/>
</dbReference>
<evidence type="ECO:0000256" key="1">
    <source>
        <dbReference type="ARBA" id="ARBA00008764"/>
    </source>
</evidence>
<comment type="caution">
    <text evidence="8">The sequence shown here is derived from an EMBL/GenBank/DDBJ whole genome shotgun (WGS) entry which is preliminary data.</text>
</comment>
<evidence type="ECO:0000313" key="9">
    <source>
        <dbReference type="Proteomes" id="UP001165986"/>
    </source>
</evidence>
<dbReference type="PRINTS" id="PR00839">
    <property type="entry name" value="V8PROTEASE"/>
</dbReference>
<evidence type="ECO:0000256" key="6">
    <source>
        <dbReference type="RuleBase" id="RU004296"/>
    </source>
</evidence>
<name>A0AA40T1D6_9NOST</name>
<gene>
    <name evidence="8" type="ORF">FNW02_23915</name>
</gene>
<evidence type="ECO:0000259" key="7">
    <source>
        <dbReference type="PROSITE" id="PS50240"/>
    </source>
</evidence>
<organism evidence="8 9">
    <name type="scientific">Komarekiella delphini-convector SJRDD-AB1</name>
    <dbReference type="NCBI Taxonomy" id="2593771"/>
    <lineage>
        <taxon>Bacteria</taxon>
        <taxon>Bacillati</taxon>
        <taxon>Cyanobacteriota</taxon>
        <taxon>Cyanophyceae</taxon>
        <taxon>Nostocales</taxon>
        <taxon>Nostocaceae</taxon>
        <taxon>Komarekiella</taxon>
        <taxon>Komarekiella delphini-convector</taxon>
    </lineage>
</organism>
<accession>A0AA40T1D6</accession>
<dbReference type="InterPro" id="IPR050966">
    <property type="entry name" value="Glutamyl_endopeptidase"/>
</dbReference>
<keyword evidence="4 6" id="KW-0378">Hydrolase</keyword>
<dbReference type="PROSITE" id="PS50240">
    <property type="entry name" value="TRYPSIN_DOM"/>
    <property type="match status" value="1"/>
</dbReference>
<evidence type="ECO:0000256" key="5">
    <source>
        <dbReference type="ARBA" id="ARBA00022825"/>
    </source>
</evidence>
<keyword evidence="5 6" id="KW-0720">Serine protease</keyword>
<keyword evidence="3" id="KW-0732">Signal</keyword>
<dbReference type="GO" id="GO:0006508">
    <property type="term" value="P:proteolysis"/>
    <property type="evidence" value="ECO:0007669"/>
    <property type="project" value="UniProtKB-KW"/>
</dbReference>
<dbReference type="InterPro" id="IPR001254">
    <property type="entry name" value="Trypsin_dom"/>
</dbReference>
<evidence type="ECO:0000256" key="2">
    <source>
        <dbReference type="ARBA" id="ARBA00022670"/>
    </source>
</evidence>
<proteinExistence type="inferred from homology"/>